<dbReference type="FunFam" id="3.20.20.140:FF:000022">
    <property type="entry name" value="Guanine deaminase"/>
    <property type="match status" value="1"/>
</dbReference>
<dbReference type="Pfam" id="PF01979">
    <property type="entry name" value="Amidohydro_1"/>
    <property type="match status" value="1"/>
</dbReference>
<comment type="function">
    <text evidence="9">Catalyzes the hydrolytic deamination of guanine, producing xanthine and ammonia.</text>
</comment>
<dbReference type="Proteomes" id="UP000094527">
    <property type="component" value="Unassembled WGS sequence"/>
</dbReference>
<dbReference type="PANTHER" id="PTHR11271:SF6">
    <property type="entry name" value="GUANINE DEAMINASE"/>
    <property type="match status" value="1"/>
</dbReference>
<protein>
    <recommendedName>
        <fullName evidence="4 9">Guanine deaminase</fullName>
        <shortName evidence="9">Guanase</shortName>
        <ecNumber evidence="3 9">3.5.4.3</ecNumber>
    </recommendedName>
    <alternativeName>
        <fullName evidence="9">Guanine aminohydrolase</fullName>
    </alternativeName>
</protein>
<dbReference type="OMA" id="CVHMNDS"/>
<dbReference type="InterPro" id="IPR032466">
    <property type="entry name" value="Metal_Hydrolase"/>
</dbReference>
<dbReference type="EMBL" id="LJIJ01000100">
    <property type="protein sequence ID" value="ODN02669.1"/>
    <property type="molecule type" value="Genomic_DNA"/>
</dbReference>
<evidence type="ECO:0000313" key="13">
    <source>
        <dbReference type="Proteomes" id="UP000094527"/>
    </source>
</evidence>
<dbReference type="SUPFAM" id="SSF51556">
    <property type="entry name" value="Metallo-dependent hydrolases"/>
    <property type="match status" value="1"/>
</dbReference>
<keyword evidence="6 9" id="KW-0378">Hydrolase</keyword>
<dbReference type="InterPro" id="IPR051607">
    <property type="entry name" value="Metallo-dep_hydrolases"/>
</dbReference>
<dbReference type="SUPFAM" id="SSF51338">
    <property type="entry name" value="Composite domain of metallo-dependent hydrolases"/>
    <property type="match status" value="1"/>
</dbReference>
<dbReference type="GO" id="GO:0008270">
    <property type="term" value="F:zinc ion binding"/>
    <property type="evidence" value="ECO:0007669"/>
    <property type="project" value="UniProtKB-UniRule"/>
</dbReference>
<dbReference type="GO" id="GO:0008892">
    <property type="term" value="F:guanine deaminase activity"/>
    <property type="evidence" value="ECO:0007669"/>
    <property type="project" value="UniProtKB-UniRule"/>
</dbReference>
<sequence length="463" mass="50967">MGSAASRVSPNKPKYKTSKNADKPARGIQVFIGPYIHSLSWTEPLVVQPNGVIGVKDGKIVIVDTAENLDTLKASHSFGDSDIIKLQEGEFLMPGLIDTHIHAPQYPNVGIGLDLPLLEWLDKYTFPLEAKYKDPKFAELVYRKVVEKTINNGTTTASYFTTIHTSSSEVMADMVEAYGQRALVGKVCMDCYSPDYYVETTEESLSGTTEFVKKILDRKNPLVLPTITPRFALTCSEDLLKGLGAIAKEHDVHIQTHLDESIPEIERAMELFPQYKNYADIYGGTGLLSSKAIMAHCVHITDEELEILKENNTSISHCPTSNNSLLSGHCPVKKLRNAGVKVGLGTDVAGGYTPSILEEMRHAIMTAKTLSIEGRESEPLTFREALYLATLGGAEALAMEQEIGNFQVGKSFDALVIGLEHELSPIDLFPESDINVLVEKFIMLGDDRNIVKVFVNGQLVKSY</sequence>
<dbReference type="InterPro" id="IPR014311">
    <property type="entry name" value="Guanine_deaminase"/>
</dbReference>
<feature type="region of interest" description="Disordered" evidence="10">
    <location>
        <begin position="1"/>
        <end position="21"/>
    </location>
</feature>
<comment type="pathway">
    <text evidence="1 9">Purine metabolism; guanine degradation; xanthine from guanine: step 1/1.</text>
</comment>
<evidence type="ECO:0000256" key="6">
    <source>
        <dbReference type="ARBA" id="ARBA00022801"/>
    </source>
</evidence>
<evidence type="ECO:0000259" key="11">
    <source>
        <dbReference type="Pfam" id="PF01979"/>
    </source>
</evidence>
<reference evidence="12 13" key="1">
    <citation type="journal article" date="2016" name="Genome Biol. Evol.">
        <title>Gene Family Evolution Reflects Adaptation to Soil Environmental Stressors in the Genome of the Collembolan Orchesella cincta.</title>
        <authorList>
            <person name="Faddeeva-Vakhrusheva A."/>
            <person name="Derks M.F."/>
            <person name="Anvar S.Y."/>
            <person name="Agamennone V."/>
            <person name="Suring W."/>
            <person name="Smit S."/>
            <person name="van Straalen N.M."/>
            <person name="Roelofs D."/>
        </authorList>
    </citation>
    <scope>NUCLEOTIDE SEQUENCE [LARGE SCALE GENOMIC DNA]</scope>
    <source>
        <tissue evidence="12">Mixed pool</tissue>
    </source>
</reference>
<dbReference type="UniPathway" id="UPA00603">
    <property type="reaction ID" value="UER00660"/>
</dbReference>
<evidence type="ECO:0000256" key="7">
    <source>
        <dbReference type="ARBA" id="ARBA00022833"/>
    </source>
</evidence>
<organism evidence="12 13">
    <name type="scientific">Orchesella cincta</name>
    <name type="common">Springtail</name>
    <name type="synonym">Podura cincta</name>
    <dbReference type="NCBI Taxonomy" id="48709"/>
    <lineage>
        <taxon>Eukaryota</taxon>
        <taxon>Metazoa</taxon>
        <taxon>Ecdysozoa</taxon>
        <taxon>Arthropoda</taxon>
        <taxon>Hexapoda</taxon>
        <taxon>Collembola</taxon>
        <taxon>Entomobryomorpha</taxon>
        <taxon>Entomobryoidea</taxon>
        <taxon>Orchesellidae</taxon>
        <taxon>Orchesellinae</taxon>
        <taxon>Orchesella</taxon>
    </lineage>
</organism>
<comment type="similarity">
    <text evidence="2 9">Belongs to the metallo-dependent hydrolases superfamily. ATZ/TRZ family.</text>
</comment>
<comment type="catalytic activity">
    <reaction evidence="8 9">
        <text>guanine + H2O + H(+) = xanthine + NH4(+)</text>
        <dbReference type="Rhea" id="RHEA:14665"/>
        <dbReference type="ChEBI" id="CHEBI:15377"/>
        <dbReference type="ChEBI" id="CHEBI:15378"/>
        <dbReference type="ChEBI" id="CHEBI:16235"/>
        <dbReference type="ChEBI" id="CHEBI:17712"/>
        <dbReference type="ChEBI" id="CHEBI:28938"/>
        <dbReference type="EC" id="3.5.4.3"/>
    </reaction>
</comment>
<evidence type="ECO:0000256" key="5">
    <source>
        <dbReference type="ARBA" id="ARBA00022723"/>
    </source>
</evidence>
<dbReference type="OrthoDB" id="194468at2759"/>
<keyword evidence="5 9" id="KW-0479">Metal-binding</keyword>
<proteinExistence type="inferred from homology"/>
<accession>A0A1D2NBP2</accession>
<comment type="caution">
    <text evidence="12">The sequence shown here is derived from an EMBL/GenBank/DDBJ whole genome shotgun (WGS) entry which is preliminary data.</text>
</comment>
<feature type="domain" description="Amidohydrolase-related" evidence="11">
    <location>
        <begin position="91"/>
        <end position="460"/>
    </location>
</feature>
<dbReference type="InterPro" id="IPR006680">
    <property type="entry name" value="Amidohydro-rel"/>
</dbReference>
<dbReference type="PANTHER" id="PTHR11271">
    <property type="entry name" value="GUANINE DEAMINASE"/>
    <property type="match status" value="1"/>
</dbReference>
<dbReference type="GO" id="GO:0005829">
    <property type="term" value="C:cytosol"/>
    <property type="evidence" value="ECO:0007669"/>
    <property type="project" value="TreeGrafter"/>
</dbReference>
<evidence type="ECO:0000256" key="10">
    <source>
        <dbReference type="SAM" id="MobiDB-lite"/>
    </source>
</evidence>
<keyword evidence="13" id="KW-1185">Reference proteome</keyword>
<evidence type="ECO:0000256" key="3">
    <source>
        <dbReference type="ARBA" id="ARBA00012781"/>
    </source>
</evidence>
<evidence type="ECO:0000256" key="2">
    <source>
        <dbReference type="ARBA" id="ARBA00006745"/>
    </source>
</evidence>
<evidence type="ECO:0000256" key="1">
    <source>
        <dbReference type="ARBA" id="ARBA00004984"/>
    </source>
</evidence>
<evidence type="ECO:0000256" key="8">
    <source>
        <dbReference type="ARBA" id="ARBA00051148"/>
    </source>
</evidence>
<comment type="cofactor">
    <cofactor evidence="9">
        <name>Zn(2+)</name>
        <dbReference type="ChEBI" id="CHEBI:29105"/>
    </cofactor>
    <text evidence="9">Binds 1 zinc ion per subunit.</text>
</comment>
<dbReference type="EC" id="3.5.4.3" evidence="3 9"/>
<dbReference type="InterPro" id="IPR011059">
    <property type="entry name" value="Metal-dep_hydrolase_composite"/>
</dbReference>
<keyword evidence="7 9" id="KW-0862">Zinc</keyword>
<gene>
    <name evidence="12" type="ORF">Ocin01_04011</name>
</gene>
<evidence type="ECO:0000256" key="9">
    <source>
        <dbReference type="RuleBase" id="RU366009"/>
    </source>
</evidence>
<dbReference type="GO" id="GO:0006147">
    <property type="term" value="P:guanine catabolic process"/>
    <property type="evidence" value="ECO:0007669"/>
    <property type="project" value="UniProtKB-UniRule"/>
</dbReference>
<dbReference type="Gene3D" id="2.30.40.10">
    <property type="entry name" value="Urease, subunit C, domain 1"/>
    <property type="match status" value="1"/>
</dbReference>
<evidence type="ECO:0000313" key="12">
    <source>
        <dbReference type="EMBL" id="ODN02669.1"/>
    </source>
</evidence>
<dbReference type="NCBIfam" id="TIGR02967">
    <property type="entry name" value="guan_deamin"/>
    <property type="match status" value="1"/>
</dbReference>
<dbReference type="STRING" id="48709.A0A1D2NBP2"/>
<dbReference type="Gene3D" id="3.20.20.140">
    <property type="entry name" value="Metal-dependent hydrolases"/>
    <property type="match status" value="1"/>
</dbReference>
<evidence type="ECO:0000256" key="4">
    <source>
        <dbReference type="ARBA" id="ARBA00014514"/>
    </source>
</evidence>
<name>A0A1D2NBP2_ORCCI</name>
<dbReference type="AlphaFoldDB" id="A0A1D2NBP2"/>